<organism evidence="1 2">
    <name type="scientific">Tenuibacillus multivorans</name>
    <dbReference type="NCBI Taxonomy" id="237069"/>
    <lineage>
        <taxon>Bacteria</taxon>
        <taxon>Bacillati</taxon>
        <taxon>Bacillota</taxon>
        <taxon>Bacilli</taxon>
        <taxon>Bacillales</taxon>
        <taxon>Bacillaceae</taxon>
        <taxon>Tenuibacillus</taxon>
    </lineage>
</organism>
<name>A0A1H0APX2_9BACI</name>
<dbReference type="InterPro" id="IPR015001">
    <property type="entry name" value="DUF1850"/>
</dbReference>
<proteinExistence type="predicted"/>
<sequence>MVLLFFLFFHFPVIQIQTDQHTYFLNDDSFTLSWTHSVEKEKWYEKYKNQNGELILTETYFKTFGAGVPAEGKDTEVEDGFVRMEINRQMDELNVVVSENVQTTIETSSKDIPLYQMVEPYSEVNITTRNIHLWNIFGGEFL</sequence>
<evidence type="ECO:0000313" key="1">
    <source>
        <dbReference type="EMBL" id="SDN35431.1"/>
    </source>
</evidence>
<dbReference type="Proteomes" id="UP000199334">
    <property type="component" value="Unassembled WGS sequence"/>
</dbReference>
<dbReference type="EMBL" id="FNIG01000004">
    <property type="protein sequence ID" value="SDN35431.1"/>
    <property type="molecule type" value="Genomic_DNA"/>
</dbReference>
<gene>
    <name evidence="1" type="ORF">SAMN05216498_2023</name>
</gene>
<dbReference type="AlphaFoldDB" id="A0A1H0APX2"/>
<evidence type="ECO:0000313" key="2">
    <source>
        <dbReference type="Proteomes" id="UP000199334"/>
    </source>
</evidence>
<accession>A0A1H0APX2</accession>
<dbReference type="Pfam" id="PF08905">
    <property type="entry name" value="DUF1850"/>
    <property type="match status" value="1"/>
</dbReference>
<evidence type="ECO:0008006" key="3">
    <source>
        <dbReference type="Google" id="ProtNLM"/>
    </source>
</evidence>
<protein>
    <recommendedName>
        <fullName evidence="3">DUF1850 domain-containing protein</fullName>
    </recommendedName>
</protein>
<dbReference type="STRING" id="237069.SAMN05216498_2023"/>
<reference evidence="1 2" key="1">
    <citation type="submission" date="2016-10" db="EMBL/GenBank/DDBJ databases">
        <authorList>
            <person name="de Groot N.N."/>
        </authorList>
    </citation>
    <scope>NUCLEOTIDE SEQUENCE [LARGE SCALE GENOMIC DNA]</scope>
    <source>
        <strain evidence="1 2">CGMCC 1.3442</strain>
    </source>
</reference>
<keyword evidence="2" id="KW-1185">Reference proteome</keyword>